<organism evidence="4 5">
    <name type="scientific">Hymenochirus boettgeri</name>
    <name type="common">Congo dwarf clawed frog</name>
    <dbReference type="NCBI Taxonomy" id="247094"/>
    <lineage>
        <taxon>Eukaryota</taxon>
        <taxon>Metazoa</taxon>
        <taxon>Chordata</taxon>
        <taxon>Craniata</taxon>
        <taxon>Vertebrata</taxon>
        <taxon>Euteleostomi</taxon>
        <taxon>Amphibia</taxon>
        <taxon>Batrachia</taxon>
        <taxon>Anura</taxon>
        <taxon>Pipoidea</taxon>
        <taxon>Pipidae</taxon>
        <taxon>Pipinae</taxon>
        <taxon>Hymenochirus</taxon>
    </lineage>
</organism>
<keyword evidence="3" id="KW-0812">Transmembrane</keyword>
<feature type="coiled-coil region" evidence="1">
    <location>
        <begin position="2957"/>
        <end position="3047"/>
    </location>
</feature>
<feature type="compositionally biased region" description="Basic and acidic residues" evidence="2">
    <location>
        <begin position="94"/>
        <end position="122"/>
    </location>
</feature>
<evidence type="ECO:0008006" key="6">
    <source>
        <dbReference type="Google" id="ProtNLM"/>
    </source>
</evidence>
<dbReference type="SUPFAM" id="SSF57997">
    <property type="entry name" value="Tropomyosin"/>
    <property type="match status" value="1"/>
</dbReference>
<feature type="coiled-coil region" evidence="1">
    <location>
        <begin position="1704"/>
        <end position="1829"/>
    </location>
</feature>
<protein>
    <recommendedName>
        <fullName evidence="6">Golgin subfamily B member 1-like</fullName>
    </recommendedName>
</protein>
<feature type="coiled-coil region" evidence="1">
    <location>
        <begin position="3073"/>
        <end position="3262"/>
    </location>
</feature>
<evidence type="ECO:0000256" key="1">
    <source>
        <dbReference type="SAM" id="Coils"/>
    </source>
</evidence>
<reference evidence="4" key="1">
    <citation type="thesis" date="2020" institute="ProQuest LLC" country="789 East Eisenhower Parkway, Ann Arbor, MI, USA">
        <title>Comparative Genomics and Chromosome Evolution.</title>
        <authorList>
            <person name="Mudd A.B."/>
        </authorList>
    </citation>
    <scope>NUCLEOTIDE SEQUENCE</scope>
    <source>
        <strain evidence="4">Female2</strain>
        <tissue evidence="4">Blood</tissue>
    </source>
</reference>
<evidence type="ECO:0000313" key="4">
    <source>
        <dbReference type="EMBL" id="KAG8430904.1"/>
    </source>
</evidence>
<evidence type="ECO:0000256" key="3">
    <source>
        <dbReference type="SAM" id="Phobius"/>
    </source>
</evidence>
<feature type="transmembrane region" description="Helical" evidence="3">
    <location>
        <begin position="4435"/>
        <end position="4455"/>
    </location>
</feature>
<feature type="region of interest" description="Disordered" evidence="2">
    <location>
        <begin position="2543"/>
        <end position="2562"/>
    </location>
</feature>
<feature type="compositionally biased region" description="Basic and acidic residues" evidence="2">
    <location>
        <begin position="604"/>
        <end position="622"/>
    </location>
</feature>
<feature type="coiled-coil region" evidence="1">
    <location>
        <begin position="2007"/>
        <end position="2066"/>
    </location>
</feature>
<feature type="region of interest" description="Disordered" evidence="2">
    <location>
        <begin position="1"/>
        <end position="28"/>
    </location>
</feature>
<keyword evidence="3" id="KW-0472">Membrane</keyword>
<dbReference type="OrthoDB" id="2441647at2759"/>
<evidence type="ECO:0000313" key="5">
    <source>
        <dbReference type="Proteomes" id="UP000812440"/>
    </source>
</evidence>
<feature type="coiled-coil region" evidence="1">
    <location>
        <begin position="3661"/>
        <end position="3702"/>
    </location>
</feature>
<accession>A0A8T2IIC3</accession>
<feature type="coiled-coil region" evidence="1">
    <location>
        <begin position="270"/>
        <end position="425"/>
    </location>
</feature>
<dbReference type="GO" id="GO:0005794">
    <property type="term" value="C:Golgi apparatus"/>
    <property type="evidence" value="ECO:0007669"/>
    <property type="project" value="InterPro"/>
</dbReference>
<name>A0A8T2IIC3_9PIPI</name>
<feature type="coiled-coil region" evidence="1">
    <location>
        <begin position="130"/>
        <end position="168"/>
    </location>
</feature>
<keyword evidence="3" id="KW-1133">Transmembrane helix</keyword>
<evidence type="ECO:0000256" key="2">
    <source>
        <dbReference type="SAM" id="MobiDB-lite"/>
    </source>
</evidence>
<feature type="coiled-coil region" evidence="1">
    <location>
        <begin position="456"/>
        <end position="528"/>
    </location>
</feature>
<feature type="compositionally biased region" description="Basic and acidic residues" evidence="2">
    <location>
        <begin position="54"/>
        <end position="75"/>
    </location>
</feature>
<feature type="compositionally biased region" description="Polar residues" evidence="2">
    <location>
        <begin position="3898"/>
        <end position="3911"/>
    </location>
</feature>
<dbReference type="EMBL" id="JAACNH010000525">
    <property type="protein sequence ID" value="KAG8430904.1"/>
    <property type="molecule type" value="Genomic_DNA"/>
</dbReference>
<gene>
    <name evidence="4" type="ORF">GDO86_019774</name>
</gene>
<feature type="region of interest" description="Disordered" evidence="2">
    <location>
        <begin position="3881"/>
        <end position="3915"/>
    </location>
</feature>
<comment type="caution">
    <text evidence="4">The sequence shown here is derived from an EMBL/GenBank/DDBJ whole genome shotgun (WGS) entry which is preliminary data.</text>
</comment>
<keyword evidence="1" id="KW-0175">Coiled coil</keyword>
<dbReference type="PANTHER" id="PTHR18887:SF4">
    <property type="entry name" value="GOLGIN SUBFAMILY B MEMBER 1-LIKE"/>
    <property type="match status" value="1"/>
</dbReference>
<feature type="coiled-coil region" evidence="1">
    <location>
        <begin position="3361"/>
        <end position="3522"/>
    </location>
</feature>
<feature type="coiled-coil region" evidence="1">
    <location>
        <begin position="748"/>
        <end position="944"/>
    </location>
</feature>
<sequence length="4456" mass="516020">MWKWYSAEESSLPGGAPDNQGGAGETMSVVDLTEQLAQTEQLVIQLKELIREKDNELRKKDQQLKDEKESAESKVSKARLQSKAKIASLSSQLEELKKQVSPRTQDKKSDSKKAPGDGDHENTPANRGKILLLRRRIEELEAQLVHKNEDLQKKEAELEQQILRGSQMDLMLSEKEKKLAAKEAYIIDLQLAAGTITSRNETASLDNTQEIQKDTSNQELQVLIQNLTRKVGDSEEKYSLLQEQTESLKILLNKEKDHFKEREAMYTENIRVFQKLVQEKEKEIKEQSEKHEQEIFKLAAKSDATADLHQLLKALKQKLHEEEEVLLGKNQVIDVLQKELDNKDQLFIEMNEKNTRLQSEKENLQSKLEAEKHVMRAQLRDMMEKHETELHTLRDRHSVEIQEVKEKYELEIQEKDLTVLQLQRQLHHTNNKGENIDTDEITVIKLQDEVNIKTEEARKHRDLSVLRNRVSELEDEKRELETKLDTLMDIQTINEQLLAKLVIYEEQQRKLQADLEQVTKRANSQTSESGSVDELHNQLEWNEMSPESDVAQENISEGKSVLALRMVQIEEEREAMDSGQQELEEELSAARGLGKVRPSRRKGSKEVQREQEDFDFPRKDFEDQNMTLDSVDSGENMGGLRSVVEELELERNQLQEQIMSLEERCQELEDRLQLQIRIESLQSENERFQSQIVQLRQQQTRENEKHLNLTSTLNEQLKGLTDRTAFLENSIAEKDQILLESKGKLEKQAALKKVLQEKEDQLKMLSEKLGQSEEQHEETMKEQTATKAECAALKVSNNELTEKVAVLKDRLLKQDSSLEKTQLDLEQTNEELDRLNTSHLEERSQLIHDLQRCEREMDILKDVLKEKDKELSSVSSSLSEYAEQVIILKEQINFKDDQMREMTNALAKVEREFHLLREAQTSDVQETSSRISALSDQLREMEVEFNNAKYLSEAKAKEAKDLYRQIDENGITIKNLHSEIQAQSVTHNNHIIECSSQITSLKEQITAKVTETEAKYQIEIESLRSRELKLAKEQYNILVSDLTKKHEEVQQLMNELAEQKQCCDHLKKELQEKASSFQQKLESDIGLREEKLRGLQGNVEEYQKQLNEKLENIKALEADKNGLCDQIKSLQAAVAERDQKLKAQLHTMEENRKNILALEQQKQQMDSEKDELMKELTNRESEVGSLNQTLQDLQRKMEETELWLAEERKNVSHLMGDKEELQSKISQVSEQSLKRDTEISKQLEDKSMECLSLTKQLCVEQQASIHSQNHLQVLESQLKESEKCAQQNAVEMELRKGEYNILCERFRLSEETSVLLKKQVEELTTANERERQVLHEKDQVINTQHAEIGQWKASFAHLQNEEQNLREELRRLSQQAAELNSAVENEKLDRGKMQKELDCKIEENASLRSSLESVNTVVDGLNREKEEAATFVTSLESQRDHFQAHGLQIQTETDSLKKQLIDLKSENEKLNCDIKLLNSNLADKVEEINVLSSHLSQQGHTILSLKDQLDTVIVESKTLLKTIEEKEVVISQKEELIQLTEKRLEGENRYLQKISALQNELQSSGSELEQQRQKMKDQELDLRNLAKELKLYKDKSEEAQLLKVQLSEHVEVISDLHSQNKDLRERVDQLSGSLTQKEEALKEKFDIFLNLQALYADAQEALDVQKKQVEHLMSKNVQYETLTSEKDCAIKKWEVDYGELNVKLADKETMCETLTQQVAELQKINGNENQKLTELNLLIKERENSLLAKESKIQELTSRLKDSEMSIKEKETAVQNLQEKYASLHDGKCELEQSVVIKEEEISRLLNSLQEKEEHLHQTENKVLSFSNEVGLLREELDRCSSNLKNVSLSIQEKDETILLKQQSVQSIEAQLQSQKEEFQKALSQLHALKQEVDQKNLAIKHLKEERNSQCQLVQNLNLDVDRLNSEHLKSLNKHILQKEELESKVHSTNQEKMLLDAALKALEVEKENRVALLQKQLFEKADLAKKLQDKLDVHVKEAEVQLSANTLQLKNENADLQKQVSGQTEEIGALKLNITMLEHNVTEQHQQSIAENERLTKLNSHLENELQTRDITIQTFLKDMGFVEEQLSALCDINSLDRSSFDNRSDYKSQLERLSSMFSVALQHRSDVAELKQTLEEKQEEIGQKSDLVQLLERSLAELHENLQKVTDGSALEKEYLMKEVAAFKVTDCQQRSLLGVKEKELSDFSAQLIALQEETHSLKVEKEQCYLTLDEDKCKINELLEEAKNKDIMIQTLNVQLIQEKDLIAALGEQIHDKDNCLKQETESMSNQRAKHAAEREKFTEELHNLQSTNDSCTIELKKTSERLEVCKIELQQSQTLLAEKEMALSSLMNEKDLMQVQLEKFSKEKEKLKRKLQAALVVRKDLMQKMETDKHTKQDEIHKEQMKIADFKHLNEELNSKLDCANTENEDLKSQIEKVTHELMEKDRTVSEVLKTLSEKETNVEELNEQAVVLQHSLVEKEETCREYLRSIQEMEGYIIQIQKSMSEKIKSAEEENSHLHRYIETLKAEKPQEKNIHPTKAQELTEIHESSSSDSSQRVEASQQQNRVVHNNVHASLLCSEEIGDSQCQDDHARLLIDFNHVAQELEHTRMEHAKLLRENETVCKENEESKKEVETLQKQFHFQQEQLNNQVVLVETQRLQIEKVLRELSNKEQNENTIAQLMLTVHEKDSLLSNLNVENEKLLNETLILKAERQRLLAEHKGQLEKMNNMERALNRLEQYKIDNETMAAELSSLHQELVTSRKEFESSKLAFEQVNHEKDEYFEAQQIKQLEIEQLKLELASVSQALVEKNQEFARVQDSLKATSESDIEALQRTIHETQEESRKVQDSYDQKKGEMRMYIEELNKANGEKLKLQTRLKNYSKEEERLSQRCREESTGKNVHDDKLATQNLETCNGCSTKEKAIEDLKREVYQNSKMMEELIAKQDSRTTEERDLKEQIQRKLQAALISRKEILKENKVLKQNIETLKAEIDGFRENHENRSSEILEFSQEKEDILNENKELLSVNENLSAACESLKSTMETIVQEKEAFSFQLNSLKDSQTVELSGWKARHGELNKEYESLLQAYENISDEIDKMRQVIEFTKKEKNDLLQRFQDIQIEKNNLEKQIDENNEDMGKLAMELDFKEQEVKDLQKEIDRLAGLAKSSTKILCRLEELVTENDQIAEEKRSLEETCENLKISIENIEEEKRNLLICKNSLENLQMDMYKSDTAVKMSQLVMENEMLSKRVENLNNELMKSKQSLVEPLEERCERLERHTKTEPLLKEEKVPILKMESDINHLRLENLSLSEKVKILEDDKALLQEEIESVQEQYCKVKNEKENLETDLISAARNNQHFTETFKSLQVQTNLLSQQVENLRSEKCNIMREKEENQLQVLRDLEQRVKCAQDDSRGNKSKSKELQELLKEKQQEVSQLQRDSIRFQELILDLEESVKESNCKNQGLQNKLNKTLTELDNVRKELSSLNQELSNKIDLLESREEQVAKLTKELKQATSKLVQNGEQLDKGDKGENLLGTANVKDISCSYKEGSEDYIKHKNDFSVSGGSNINTKSKISEIQTLEQLSDSTNETENALKILEKELARKEDDLHKSVLEQEKLKASLEKQMAISQHMKQIISNKDSEIATLMSSKDGELSSYLEQIQIQFRRQLEGYEQQLSSLQEKKESSNEQNFRIERDLKNLQAKYDKAISHNTQIASEIEALKKSMCSLQSDRDLLCSELKDINSRHEFVIVEKDGIIDNVVSENNSLKEEVRKLLYQTDDLNAENAMLGAQLIRYREDLNQVLSLKDHQLKEMLRQKMDNIKSLELERRDTQKQNRDLLNANTSLKQTVSQLNLDKQKLSDKVKDQESLIAAINKEKIVSESNKKKDSEFGMGEGKESNLPTMESNSNLKQNSRSEEKTYCEIHNENNKLTNQNESLRKAMAALQNNRDSLIEDFKALQWKYMSELKDEKIRGDDLERQLCNIKSLLYNLFKKYSLLDDTSVVTEDSITLDYLASKMDFLCTNLASKGVEVSRLSSECASYTQQIDAFSKAMASLQHDRERLIQELRVGSVVGESKQGNASSGETTHSVESKSINMSLPQPQSDKQISEMSSFSDEHTKLRTKIAELERLLFQARSSQEKAGREIASYQNELAELRSQKNLLISESQALQHRYSVSLAEKDRHISELSQMQKEATLIPSTLYETKELERVALVRSSKPLSGEHARTEIQQYLQEIKERDLIIQQINCKAIESVQMNDTLSSQLKDSQTRYCELQAQYYTLQRDFHTVQVSSPGDIQTEVPPGAPQERANVLVEMDNFELIELRRRLVESEHQYDSLQQELSQLSERLAEERRLRGAAEDALSLAEQHIKRVEVKTPSREFSLQMESDDEREALIIDPTQHVMVRKIKGGALSLRRWLRGRSLYCSKLLTSRSKSRYIFLTYLVFLHVVVLMCLMGFS</sequence>
<feature type="coiled-coil region" evidence="1">
    <location>
        <begin position="2794"/>
        <end position="2892"/>
    </location>
</feature>
<feature type="coiled-coil region" evidence="1">
    <location>
        <begin position="2291"/>
        <end position="2483"/>
    </location>
</feature>
<dbReference type="InterPro" id="IPR026202">
    <property type="entry name" value="GOLGB1"/>
</dbReference>
<feature type="coiled-coil region" evidence="1">
    <location>
        <begin position="3756"/>
        <end position="3875"/>
    </location>
</feature>
<feature type="coiled-coil region" evidence="1">
    <location>
        <begin position="2613"/>
        <end position="2758"/>
    </location>
</feature>
<feature type="region of interest" description="Disordered" evidence="2">
    <location>
        <begin position="4072"/>
        <end position="4102"/>
    </location>
</feature>
<feature type="coiled-coil region" evidence="1">
    <location>
        <begin position="1865"/>
        <end position="1906"/>
    </location>
</feature>
<feature type="coiled-coil region" evidence="1">
    <location>
        <begin position="1348"/>
        <end position="1396"/>
    </location>
</feature>
<keyword evidence="5" id="KW-1185">Reference proteome</keyword>
<feature type="coiled-coil region" evidence="1">
    <location>
        <begin position="4318"/>
        <end position="4359"/>
    </location>
</feature>
<feature type="coiled-coil region" evidence="1">
    <location>
        <begin position="1523"/>
        <end position="1675"/>
    </location>
</feature>
<feature type="region of interest" description="Disordered" evidence="2">
    <location>
        <begin position="54"/>
        <end position="128"/>
    </location>
</feature>
<dbReference type="PANTHER" id="PTHR18887">
    <property type="entry name" value="GOLGI-ASSOCIATED PROTEIN GCP360-RELATED"/>
    <property type="match status" value="1"/>
</dbReference>
<proteinExistence type="predicted"/>
<feature type="coiled-coil region" evidence="1">
    <location>
        <begin position="637"/>
        <end position="705"/>
    </location>
</feature>
<feature type="region of interest" description="Disordered" evidence="2">
    <location>
        <begin position="591"/>
        <end position="637"/>
    </location>
</feature>
<feature type="coiled-coil region" evidence="1">
    <location>
        <begin position="4109"/>
        <end position="4171"/>
    </location>
</feature>
<dbReference type="Proteomes" id="UP000812440">
    <property type="component" value="Unassembled WGS sequence"/>
</dbReference>
<feature type="compositionally biased region" description="Polar residues" evidence="2">
    <location>
        <begin position="4075"/>
        <end position="4102"/>
    </location>
</feature>
<feature type="coiled-coil region" evidence="1">
    <location>
        <begin position="2122"/>
        <end position="2170"/>
    </location>
</feature>
<feature type="coiled-coil region" evidence="1">
    <location>
        <begin position="3579"/>
        <end position="3613"/>
    </location>
</feature>
<feature type="coiled-coil region" evidence="1">
    <location>
        <begin position="3298"/>
        <end position="3332"/>
    </location>
</feature>
<feature type="coiled-coil region" evidence="1">
    <location>
        <begin position="3926"/>
        <end position="3960"/>
    </location>
</feature>
<feature type="coiled-coil region" evidence="1">
    <location>
        <begin position="217"/>
        <end position="244"/>
    </location>
</feature>
<feature type="compositionally biased region" description="Basic and acidic residues" evidence="2">
    <location>
        <begin position="3881"/>
        <end position="3896"/>
    </location>
</feature>
<feature type="coiled-coil region" evidence="1">
    <location>
        <begin position="1039"/>
        <end position="1231"/>
    </location>
</feature>
<feature type="coiled-coil region" evidence="1">
    <location>
        <begin position="1453"/>
        <end position="1487"/>
    </location>
</feature>